<gene>
    <name evidence="10" type="ORF">SAMN05444362_104139</name>
</gene>
<dbReference type="OrthoDB" id="9790745at2"/>
<keyword evidence="4 8" id="KW-0285">Flavoprotein</keyword>
<keyword evidence="6 8" id="KW-0249">Electron transport</keyword>
<reference evidence="11" key="1">
    <citation type="submission" date="2016-11" db="EMBL/GenBank/DDBJ databases">
        <authorList>
            <person name="Varghese N."/>
            <person name="Submissions S."/>
        </authorList>
    </citation>
    <scope>NUCLEOTIDE SEQUENCE [LARGE SCALE GENOMIC DNA]</scope>
    <source>
        <strain evidence="11">DSM 27370</strain>
    </source>
</reference>
<keyword evidence="5 8" id="KW-0288">FMN</keyword>
<evidence type="ECO:0000256" key="1">
    <source>
        <dbReference type="ARBA" id="ARBA00001917"/>
    </source>
</evidence>
<dbReference type="PIRSF" id="PIRSF038996">
    <property type="entry name" value="FldA"/>
    <property type="match status" value="1"/>
</dbReference>
<keyword evidence="3 8" id="KW-0813">Transport</keyword>
<dbReference type="InterPro" id="IPR010086">
    <property type="entry name" value="Flavodoxin_lc"/>
</dbReference>
<protein>
    <recommendedName>
        <fullName evidence="8">Flavodoxin</fullName>
    </recommendedName>
</protein>
<sequence>MSKIAIVYGTSTGATKDIAEKIQKALGAADLYDIANLNLDQLKPYDLWILGASTTGYGDLQDDWDSILTKFAALDFSGKKVALFGLGDSSSYSDTFVNGMAQIYNAIQEKAEIVGAVSTDGYTYDDSEAVVDGKFVGLAIDEDNEYDQTDSRITAWVNDLKQYI</sequence>
<evidence type="ECO:0000256" key="6">
    <source>
        <dbReference type="ARBA" id="ARBA00022982"/>
    </source>
</evidence>
<dbReference type="EMBL" id="FQUC01000004">
    <property type="protein sequence ID" value="SHF19422.1"/>
    <property type="molecule type" value="Genomic_DNA"/>
</dbReference>
<proteinExistence type="inferred from homology"/>
<dbReference type="Pfam" id="PF00258">
    <property type="entry name" value="Flavodoxin_1"/>
    <property type="match status" value="1"/>
</dbReference>
<dbReference type="AlphaFoldDB" id="A0A1M4ZNP1"/>
<evidence type="ECO:0000313" key="10">
    <source>
        <dbReference type="EMBL" id="SHF19422.1"/>
    </source>
</evidence>
<dbReference type="GO" id="GO:0010181">
    <property type="term" value="F:FMN binding"/>
    <property type="evidence" value="ECO:0007669"/>
    <property type="project" value="UniProtKB-UniRule"/>
</dbReference>
<evidence type="ECO:0000259" key="9">
    <source>
        <dbReference type="PROSITE" id="PS50902"/>
    </source>
</evidence>
<dbReference type="NCBIfam" id="NF006738">
    <property type="entry name" value="PRK09267.1-4"/>
    <property type="match status" value="1"/>
</dbReference>
<organism evidence="10 11">
    <name type="scientific">Dysgonomonas macrotermitis</name>
    <dbReference type="NCBI Taxonomy" id="1346286"/>
    <lineage>
        <taxon>Bacteria</taxon>
        <taxon>Pseudomonadati</taxon>
        <taxon>Bacteroidota</taxon>
        <taxon>Bacteroidia</taxon>
        <taxon>Bacteroidales</taxon>
        <taxon>Dysgonomonadaceae</taxon>
        <taxon>Dysgonomonas</taxon>
    </lineage>
</organism>
<dbReference type="NCBIfam" id="TIGR01752">
    <property type="entry name" value="flav_long"/>
    <property type="match status" value="1"/>
</dbReference>
<dbReference type="PROSITE" id="PS50902">
    <property type="entry name" value="FLAVODOXIN_LIKE"/>
    <property type="match status" value="1"/>
</dbReference>
<dbReference type="NCBIfam" id="NF006739">
    <property type="entry name" value="PRK09267.1-5"/>
    <property type="match status" value="1"/>
</dbReference>
<dbReference type="InterPro" id="IPR029039">
    <property type="entry name" value="Flavoprotein-like_sf"/>
</dbReference>
<keyword evidence="7" id="KW-0535">Nitrogen fixation</keyword>
<dbReference type="Proteomes" id="UP000184480">
    <property type="component" value="Unassembled WGS sequence"/>
</dbReference>
<comment type="function">
    <text evidence="8">Low-potential electron donor to a number of redox enzymes.</text>
</comment>
<dbReference type="STRING" id="1346286.SAMN05444362_104139"/>
<dbReference type="SUPFAM" id="SSF52218">
    <property type="entry name" value="Flavoproteins"/>
    <property type="match status" value="1"/>
</dbReference>
<keyword evidence="11" id="KW-1185">Reference proteome</keyword>
<dbReference type="PANTHER" id="PTHR42809">
    <property type="entry name" value="FLAVODOXIN 2"/>
    <property type="match status" value="1"/>
</dbReference>
<dbReference type="InterPro" id="IPR001226">
    <property type="entry name" value="Flavodoxin_CS"/>
</dbReference>
<evidence type="ECO:0000256" key="5">
    <source>
        <dbReference type="ARBA" id="ARBA00022643"/>
    </source>
</evidence>
<feature type="domain" description="Flavodoxin-like" evidence="9">
    <location>
        <begin position="4"/>
        <end position="161"/>
    </location>
</feature>
<dbReference type="PANTHER" id="PTHR42809:SF1">
    <property type="entry name" value="FLAVODOXIN 1"/>
    <property type="match status" value="1"/>
</dbReference>
<comment type="similarity">
    <text evidence="2 8">Belongs to the flavodoxin family.</text>
</comment>
<evidence type="ECO:0000256" key="3">
    <source>
        <dbReference type="ARBA" id="ARBA00022448"/>
    </source>
</evidence>
<name>A0A1M4ZNP1_9BACT</name>
<dbReference type="PROSITE" id="PS00201">
    <property type="entry name" value="FLAVODOXIN"/>
    <property type="match status" value="1"/>
</dbReference>
<evidence type="ECO:0000256" key="2">
    <source>
        <dbReference type="ARBA" id="ARBA00005267"/>
    </source>
</evidence>
<dbReference type="GO" id="GO:0009055">
    <property type="term" value="F:electron transfer activity"/>
    <property type="evidence" value="ECO:0007669"/>
    <property type="project" value="UniProtKB-UniRule"/>
</dbReference>
<dbReference type="PRINTS" id="PR00369">
    <property type="entry name" value="FLAVODOXIN"/>
</dbReference>
<dbReference type="RefSeq" id="WP_062184085.1">
    <property type="nucleotide sequence ID" value="NZ_BBXL01000025.1"/>
</dbReference>
<dbReference type="InterPro" id="IPR050619">
    <property type="entry name" value="Flavodoxin"/>
</dbReference>
<dbReference type="InterPro" id="IPR008254">
    <property type="entry name" value="Flavodoxin/NO_synth"/>
</dbReference>
<evidence type="ECO:0000256" key="4">
    <source>
        <dbReference type="ARBA" id="ARBA00022630"/>
    </source>
</evidence>
<evidence type="ECO:0000256" key="7">
    <source>
        <dbReference type="ARBA" id="ARBA00023231"/>
    </source>
</evidence>
<evidence type="ECO:0000256" key="8">
    <source>
        <dbReference type="PIRNR" id="PIRNR038996"/>
    </source>
</evidence>
<dbReference type="Gene3D" id="3.40.50.360">
    <property type="match status" value="1"/>
</dbReference>
<accession>A0A1M4ZNP1</accession>
<comment type="cofactor">
    <cofactor evidence="1 8">
        <name>FMN</name>
        <dbReference type="ChEBI" id="CHEBI:58210"/>
    </cofactor>
</comment>
<dbReference type="InterPro" id="IPR001094">
    <property type="entry name" value="Flavdoxin-like"/>
</dbReference>
<evidence type="ECO:0000313" key="11">
    <source>
        <dbReference type="Proteomes" id="UP000184480"/>
    </source>
</evidence>